<keyword evidence="1" id="KW-0472">Membrane</keyword>
<evidence type="ECO:0000259" key="2">
    <source>
        <dbReference type="Pfam" id="PF06580"/>
    </source>
</evidence>
<dbReference type="GO" id="GO:0000155">
    <property type="term" value="F:phosphorelay sensor kinase activity"/>
    <property type="evidence" value="ECO:0007669"/>
    <property type="project" value="InterPro"/>
</dbReference>
<keyword evidence="1" id="KW-0812">Transmembrane</keyword>
<dbReference type="InterPro" id="IPR013783">
    <property type="entry name" value="Ig-like_fold"/>
</dbReference>
<keyword evidence="4" id="KW-1185">Reference proteome</keyword>
<dbReference type="RefSeq" id="WP_014083289.1">
    <property type="nucleotide sequence ID" value="NC_016001.1"/>
</dbReference>
<dbReference type="AlphaFoldDB" id="G2Z641"/>
<dbReference type="PANTHER" id="PTHR34220">
    <property type="entry name" value="SENSOR HISTIDINE KINASE YPDA"/>
    <property type="match status" value="1"/>
</dbReference>
<keyword evidence="3" id="KW-0808">Transferase</keyword>
<dbReference type="Gene3D" id="2.60.40.10">
    <property type="entry name" value="Immunoglobulins"/>
    <property type="match status" value="1"/>
</dbReference>
<dbReference type="Gene3D" id="3.30.565.10">
    <property type="entry name" value="Histidine kinase-like ATPase, C-terminal domain"/>
    <property type="match status" value="1"/>
</dbReference>
<dbReference type="STRING" id="1034807.FBFL15_0701"/>
<dbReference type="Proteomes" id="UP000009186">
    <property type="component" value="Chromosome"/>
</dbReference>
<protein>
    <submittedName>
        <fullName evidence="3">Two-component system sensor histidine kinase</fullName>
        <ecNumber evidence="3">2.7.13.3</ecNumber>
    </submittedName>
</protein>
<evidence type="ECO:0000313" key="4">
    <source>
        <dbReference type="Proteomes" id="UP000009186"/>
    </source>
</evidence>
<name>G2Z641_FLABF</name>
<feature type="transmembrane region" description="Helical" evidence="1">
    <location>
        <begin position="741"/>
        <end position="762"/>
    </location>
</feature>
<dbReference type="PANTHER" id="PTHR34220:SF7">
    <property type="entry name" value="SENSOR HISTIDINE KINASE YPDA"/>
    <property type="match status" value="1"/>
</dbReference>
<dbReference type="InterPro" id="IPR010559">
    <property type="entry name" value="Sig_transdc_His_kin_internal"/>
</dbReference>
<dbReference type="eggNOG" id="COG3292">
    <property type="taxonomic scope" value="Bacteria"/>
</dbReference>
<dbReference type="EC" id="2.7.13.3" evidence="3"/>
<keyword evidence="1" id="KW-1133">Transmembrane helix</keyword>
<dbReference type="EMBL" id="FQ859183">
    <property type="protein sequence ID" value="CCB68810.1"/>
    <property type="molecule type" value="Genomic_DNA"/>
</dbReference>
<dbReference type="InterPro" id="IPR036890">
    <property type="entry name" value="HATPase_C_sf"/>
</dbReference>
<reference evidence="3 4" key="1">
    <citation type="journal article" date="2011" name="Appl. Environ. Microbiol.">
        <title>Complete genome sequence of the fish pathogen Flavobacterium branchiophilum.</title>
        <authorList>
            <consortium name="1:IP"/>
            <consortium name="Microbial Evolutionary Genomics,F-75015 Paris"/>
            <consortium name="France 2:CNRS"/>
            <consortium name="URA2171"/>
            <consortium name="F-75015 Paris,France 3:Unite de Virologie et Immunologie Mol."/>
            <consortium name="INRA,78352 Jouy en Josas Cedex"/>
            <consortium name="France. 4:Unite de Mathemathique"/>
            <consortium name="Informatique et Genome,INRA"/>
            <consortium name="78352 Jouy en Josas Cedex"/>
            <consortium name="France. 5:CEA/Genoscope"/>
            <consortium name="Evry"/>
            <consortium name="France"/>
            <person name="Touchon M."/>
            <person name="Barbier P."/>
            <person name="Bernardet J.F."/>
            <person name="Loux V."/>
            <person name="Vacherie B."/>
            <person name="Barbe V."/>
            <person name="Rocha E.P."/>
            <person name="Duchaud E."/>
        </authorList>
    </citation>
    <scope>NUCLEOTIDE SEQUENCE [LARGE SCALE GENOMIC DNA]</scope>
    <source>
        <strain evidence="3 4">FL-15</strain>
    </source>
</reference>
<dbReference type="InterPro" id="IPR011048">
    <property type="entry name" value="Haem_d1_sf"/>
</dbReference>
<keyword evidence="3" id="KW-0418">Kinase</keyword>
<sequence length="982" mass="114819">MQKKKVILLISFLLLKFHILLGQNSYKVESIKPTDELLSNTIFSTITFRNYLYVSNQRGISIYDGFKFTNNIYTKNISSNLLLSNKQIYFFEDGIGIQKMNSIYSKPTKLVPINFQDTDPNNNRYDYLYLDHDKKIWYSEINYIHFFNQKTHKKHTFLIDKFRTDNVIQASYFEPNKNEVWISCHKGVFIWDNTTGRLKKHPHLIFNKSILSSILINKTAYFLTSDGNLIDYNIDTNKTSSIKISKRSNFYYSIAKDISNNQEIILYSSNEILTYNIQTKKTNTIYTSNYFINHVYFDKETKQIWVSTINGLIKLNNNYNAIENLIIPNDNLKTINTIEEDPNGNIWFSNQSNIIYLYKNKVYNTFLLPKNTICNTILYKKTNLIIATNTGIFLLKNNLFKKIITTKYNVKKIELDDKNQLWLMPEKGKIEVFDFISLHKKNDFVKNDTHFGIDNTFNDITVDNKGKIWLASWTPKGFGIWFFNEESHSFVQINDLKQFKNNAKFITEYYINISVQKDNTLLFSGYGGWNQVTQEGKIIETFDILKHHVVNHHIVGIEKDKKGHVWFGSAEGLYHYNTKTNKVVRLTQVDGLASNDITNGFKLLKNNKLAIGTDFRVQIIDLDNILETQLINKLELTSVNIDGKIISNPNLNIKLNYDYTSLDLFFSTLSFSEKEKIIYRYKFDYEKKWHYLGSIPKLSLIKLSSGKYGLTIQAGDNLGHFQRKELHLNLEITPPFYYTNWFITLMILFILLTAFLINRYLVNQEKEKGKLKRKISDSEMQTLRSQMNPHFLFNSLNSINSFIIQQKSREASGYLTTFSKLMRNILENSRYESITLEKELNTLKMYLEIEAVRLDHQFDYEILIDKNIELENMKIPPLIIQPFAENAIWHGLNNKPNKGLLKIEIQETNENAITIAIIDDGIGRKAAALLKKEQLKHKSYGIDITINRLQLVNSKNSYKITDLTENNEIKGTKVELQIYYDD</sequence>
<dbReference type="InterPro" id="IPR050640">
    <property type="entry name" value="Bact_2-comp_sensor_kinase"/>
</dbReference>
<dbReference type="SUPFAM" id="SSF63829">
    <property type="entry name" value="Calcium-dependent phosphotriesterase"/>
    <property type="match status" value="2"/>
</dbReference>
<proteinExistence type="predicted"/>
<evidence type="ECO:0000313" key="3">
    <source>
        <dbReference type="EMBL" id="CCB68810.1"/>
    </source>
</evidence>
<dbReference type="InterPro" id="IPR015943">
    <property type="entry name" value="WD40/YVTN_repeat-like_dom_sf"/>
</dbReference>
<dbReference type="SUPFAM" id="SSF55874">
    <property type="entry name" value="ATPase domain of HSP90 chaperone/DNA topoisomerase II/histidine kinase"/>
    <property type="match status" value="1"/>
</dbReference>
<dbReference type="KEGG" id="fbr:FBFL15_0701"/>
<feature type="domain" description="Signal transduction histidine kinase internal region" evidence="2">
    <location>
        <begin position="779"/>
        <end position="857"/>
    </location>
</feature>
<dbReference type="GO" id="GO:0016020">
    <property type="term" value="C:membrane"/>
    <property type="evidence" value="ECO:0007669"/>
    <property type="project" value="InterPro"/>
</dbReference>
<evidence type="ECO:0000256" key="1">
    <source>
        <dbReference type="SAM" id="Phobius"/>
    </source>
</evidence>
<dbReference type="SUPFAM" id="SSF51004">
    <property type="entry name" value="C-terminal (heme d1) domain of cytochrome cd1-nitrite reductase"/>
    <property type="match status" value="1"/>
</dbReference>
<organism evidence="3 4">
    <name type="scientific">Flavobacterium branchiophilum (strain FL-15)</name>
    <dbReference type="NCBI Taxonomy" id="1034807"/>
    <lineage>
        <taxon>Bacteria</taxon>
        <taxon>Pseudomonadati</taxon>
        <taxon>Bacteroidota</taxon>
        <taxon>Flavobacteriia</taxon>
        <taxon>Flavobacteriales</taxon>
        <taxon>Flavobacteriaceae</taxon>
        <taxon>Flavobacterium</taxon>
    </lineage>
</organism>
<dbReference type="eggNOG" id="COG2972">
    <property type="taxonomic scope" value="Bacteria"/>
</dbReference>
<gene>
    <name evidence="3" type="ordered locus">FBFL15_0701</name>
</gene>
<dbReference type="Pfam" id="PF06580">
    <property type="entry name" value="His_kinase"/>
    <property type="match status" value="1"/>
</dbReference>
<dbReference type="Gene3D" id="2.130.10.10">
    <property type="entry name" value="YVTN repeat-like/Quinoprotein amine dehydrogenase"/>
    <property type="match status" value="2"/>
</dbReference>
<accession>G2Z641</accession>
<dbReference type="HOGENOM" id="CLU_000445_28_2_10"/>